<name>A0ACC0URR5_9HYPO</name>
<evidence type="ECO:0000313" key="1">
    <source>
        <dbReference type="EMBL" id="KAI9896678.1"/>
    </source>
</evidence>
<gene>
    <name evidence="1" type="ORF">N3K66_008850</name>
</gene>
<accession>A0ACC0URR5</accession>
<comment type="caution">
    <text evidence="1">The sequence shown here is derived from an EMBL/GenBank/DDBJ whole genome shotgun (WGS) entry which is preliminary data.</text>
</comment>
<sequence>MQGFNMGRYRPPSTLDNALSSSPSSNNNKRASSSTASSSSLPANRGAKPEQTVRFEMPFAIWCTTCQPEAIIGQGVRFNAAKRRAGRYHSTTEWLFLMRHPPCGGTIQIRTDPRNTAYVVVSGARKRDYGDDDHPLATGDPDRGAILTDEERQKLRSDAFSNLEKTIADRRAHDAAALRIDELRGAANRAWRDDYASNRRLRDHFRHGRRERERAAAADDDLRDRLGFGYDVAPETEEDARRAAVVEFRALPSDDAEDGDARAGGRSDRHDDDVLSKPLFGEAAVAGQRRAQIQPVNGSAGTVTGTGTGLSGEEKKKSVAMLKRERERQKQKGKFVSIVMGNTMAGRDPFLSSHNGNNNNNTNGSREKTPPVGRIGIPGVKRKRAAGSAADGGGGGGGGSEQPAVKAAKSASTSLVAYGSDSD</sequence>
<evidence type="ECO:0000313" key="2">
    <source>
        <dbReference type="Proteomes" id="UP001163324"/>
    </source>
</evidence>
<proteinExistence type="predicted"/>
<keyword evidence="2" id="KW-1185">Reference proteome</keyword>
<dbReference type="EMBL" id="CM047948">
    <property type="protein sequence ID" value="KAI9896678.1"/>
    <property type="molecule type" value="Genomic_DNA"/>
</dbReference>
<organism evidence="1 2">
    <name type="scientific">Trichothecium roseum</name>
    <dbReference type="NCBI Taxonomy" id="47278"/>
    <lineage>
        <taxon>Eukaryota</taxon>
        <taxon>Fungi</taxon>
        <taxon>Dikarya</taxon>
        <taxon>Ascomycota</taxon>
        <taxon>Pezizomycotina</taxon>
        <taxon>Sordariomycetes</taxon>
        <taxon>Hypocreomycetidae</taxon>
        <taxon>Hypocreales</taxon>
        <taxon>Hypocreales incertae sedis</taxon>
        <taxon>Trichothecium</taxon>
    </lineage>
</organism>
<dbReference type="Proteomes" id="UP001163324">
    <property type="component" value="Chromosome 9"/>
</dbReference>
<reference evidence="1" key="1">
    <citation type="submission" date="2022-10" db="EMBL/GenBank/DDBJ databases">
        <title>Complete Genome of Trichothecium roseum strain YXFP-22015, a Plant Pathogen Isolated from Citrus.</title>
        <authorList>
            <person name="Wang Y."/>
            <person name="Zhu L."/>
        </authorList>
    </citation>
    <scope>NUCLEOTIDE SEQUENCE</scope>
    <source>
        <strain evidence="1">YXFP-22015</strain>
    </source>
</reference>
<protein>
    <submittedName>
        <fullName evidence="1">Uncharacterized protein</fullName>
    </submittedName>
</protein>